<evidence type="ECO:0000256" key="1">
    <source>
        <dbReference type="SAM" id="SignalP"/>
    </source>
</evidence>
<dbReference type="InterPro" id="IPR001763">
    <property type="entry name" value="Rhodanese-like_dom"/>
</dbReference>
<dbReference type="PROSITE" id="PS50206">
    <property type="entry name" value="RHODANESE_3"/>
    <property type="match status" value="1"/>
</dbReference>
<dbReference type="Proteomes" id="UP001320702">
    <property type="component" value="Unassembled WGS sequence"/>
</dbReference>
<dbReference type="Gene3D" id="3.40.250.10">
    <property type="entry name" value="Rhodanese-like domain"/>
    <property type="match status" value="1"/>
</dbReference>
<comment type="caution">
    <text evidence="3">The sequence shown here is derived from an EMBL/GenBank/DDBJ whole genome shotgun (WGS) entry which is preliminary data.</text>
</comment>
<reference evidence="3 4" key="1">
    <citation type="submission" date="2022-04" db="EMBL/GenBank/DDBJ databases">
        <title>Paracoccus sp. YLB-12 draft genome sequence.</title>
        <authorList>
            <person name="Yu L."/>
        </authorList>
    </citation>
    <scope>NUCLEOTIDE SEQUENCE [LARGE SCALE GENOMIC DNA]</scope>
    <source>
        <strain evidence="3 4">YLB-12</strain>
    </source>
</reference>
<keyword evidence="1" id="KW-0732">Signal</keyword>
<evidence type="ECO:0000313" key="3">
    <source>
        <dbReference type="EMBL" id="MCT4331331.1"/>
    </source>
</evidence>
<dbReference type="NCBIfam" id="TIGR03865">
    <property type="entry name" value="PQQ_CXXCW"/>
    <property type="match status" value="1"/>
</dbReference>
<dbReference type="CDD" id="cd00158">
    <property type="entry name" value="RHOD"/>
    <property type="match status" value="1"/>
</dbReference>
<feature type="signal peptide" evidence="1">
    <location>
        <begin position="1"/>
        <end position="20"/>
    </location>
</feature>
<dbReference type="RefSeq" id="WP_260275254.1">
    <property type="nucleotide sequence ID" value="NZ_JANAVZ010000001.1"/>
</dbReference>
<evidence type="ECO:0000313" key="4">
    <source>
        <dbReference type="Proteomes" id="UP001320702"/>
    </source>
</evidence>
<sequence length="179" mass="19367">MNRIAAALVLVAAMSGRALAQVPEPQEYRGEPYNAPVPATLSGAEVIDAERAVELHADGVAFVDVYPRTTKPAGLPEGTIWREPRHKTIPAAIWLWDTGYQRLSADEEARLRDGLHDATSGDPAAPVVIFCRADCWMSWNAARRAVAMGYTGVKWFPGGTDEWQDALGSDLVTAEPVAP</sequence>
<protein>
    <submittedName>
        <fullName evidence="3">PQQ-dependent catabolism-associated CXXCW motif protein</fullName>
    </submittedName>
</protein>
<dbReference type="Pfam" id="PF00581">
    <property type="entry name" value="Rhodanese"/>
    <property type="match status" value="1"/>
</dbReference>
<dbReference type="EMBL" id="JANAVZ010000001">
    <property type="protein sequence ID" value="MCT4331331.1"/>
    <property type="molecule type" value="Genomic_DNA"/>
</dbReference>
<keyword evidence="4" id="KW-1185">Reference proteome</keyword>
<feature type="domain" description="Rhodanese" evidence="2">
    <location>
        <begin position="89"/>
        <end position="172"/>
    </location>
</feature>
<feature type="chain" id="PRO_5046979397" evidence="1">
    <location>
        <begin position="21"/>
        <end position="179"/>
    </location>
</feature>
<dbReference type="SUPFAM" id="SSF52821">
    <property type="entry name" value="Rhodanese/Cell cycle control phosphatase"/>
    <property type="match status" value="1"/>
</dbReference>
<gene>
    <name evidence="3" type="ORF">MU516_00450</name>
</gene>
<name>A0ABT2K4D2_9RHOB</name>
<accession>A0ABT2K4D2</accession>
<proteinExistence type="predicted"/>
<evidence type="ECO:0000259" key="2">
    <source>
        <dbReference type="PROSITE" id="PS50206"/>
    </source>
</evidence>
<dbReference type="InterPro" id="IPR022376">
    <property type="entry name" value="PQQ_CXXCW"/>
</dbReference>
<organism evidence="3 4">
    <name type="scientific">Paracoccus maritimus</name>
    <dbReference type="NCBI Taxonomy" id="2933292"/>
    <lineage>
        <taxon>Bacteria</taxon>
        <taxon>Pseudomonadati</taxon>
        <taxon>Pseudomonadota</taxon>
        <taxon>Alphaproteobacteria</taxon>
        <taxon>Rhodobacterales</taxon>
        <taxon>Paracoccaceae</taxon>
        <taxon>Paracoccus</taxon>
    </lineage>
</organism>
<dbReference type="InterPro" id="IPR036873">
    <property type="entry name" value="Rhodanese-like_dom_sf"/>
</dbReference>